<keyword evidence="7" id="KW-0963">Cytoplasm</keyword>
<comment type="caution">
    <text evidence="9">The sequence shown here is derived from an EMBL/GenBank/DDBJ whole genome shotgun (WGS) entry which is preliminary data.</text>
</comment>
<evidence type="ECO:0000256" key="3">
    <source>
        <dbReference type="ARBA" id="ARBA00022741"/>
    </source>
</evidence>
<evidence type="ECO:0000256" key="5">
    <source>
        <dbReference type="ARBA" id="ARBA00022842"/>
    </source>
</evidence>
<comment type="cofactor">
    <cofactor evidence="7">
        <name>Mg(2+)</name>
        <dbReference type="ChEBI" id="CHEBI:18420"/>
    </cofactor>
    <text evidence="7">Binds 1 Mg(2+) ion per subunit.</text>
</comment>
<keyword evidence="3 7" id="KW-0547">Nucleotide-binding</keyword>
<dbReference type="GO" id="GO:0044208">
    <property type="term" value="P:'de novo' AMP biosynthetic process"/>
    <property type="evidence" value="ECO:0007669"/>
    <property type="project" value="UniProtKB-UniRule"/>
</dbReference>
<comment type="subcellular location">
    <subcellularLocation>
        <location evidence="7">Cytoplasm</location>
    </subcellularLocation>
</comment>
<comment type="subunit">
    <text evidence="7">Homodimer.</text>
</comment>
<comment type="function">
    <text evidence="7">Plays an important role in the de novo pathway of purine nucleotide biosynthesis. Catalyzes the first committed step in the biosynthesis of AMP from IMP.</text>
</comment>
<dbReference type="AlphaFoldDB" id="A0A955I1U1"/>
<dbReference type="Gene3D" id="3.40.440.10">
    <property type="entry name" value="Adenylosuccinate Synthetase, subunit A, domain 1"/>
    <property type="match status" value="1"/>
</dbReference>
<gene>
    <name evidence="7" type="primary">purA</name>
    <name evidence="9" type="ORF">KC685_01145</name>
</gene>
<feature type="binding site" description="in other chain" evidence="7">
    <location>
        <begin position="45"/>
        <end position="48"/>
    </location>
    <ligand>
        <name>IMP</name>
        <dbReference type="ChEBI" id="CHEBI:58053"/>
        <note>ligand shared between dimeric partners</note>
    </ligand>
</feature>
<feature type="binding site" evidence="7">
    <location>
        <begin position="392"/>
        <end position="394"/>
    </location>
    <ligand>
        <name>GTP</name>
        <dbReference type="ChEBI" id="CHEBI:37565"/>
    </ligand>
</feature>
<keyword evidence="2 7" id="KW-0479">Metal-binding</keyword>
<dbReference type="SUPFAM" id="SSF52540">
    <property type="entry name" value="P-loop containing nucleoside triphosphate hydrolases"/>
    <property type="match status" value="1"/>
</dbReference>
<keyword evidence="6 7" id="KW-0342">GTP-binding</keyword>
<evidence type="ECO:0000256" key="1">
    <source>
        <dbReference type="ARBA" id="ARBA00022598"/>
    </source>
</evidence>
<feature type="binding site" evidence="7">
    <location>
        <position position="366"/>
    </location>
    <ligand>
        <name>GTP</name>
        <dbReference type="ChEBI" id="CHEBI:37565"/>
    </ligand>
</feature>
<feature type="active site" description="Proton acceptor" evidence="7">
    <location>
        <position position="45"/>
    </location>
</feature>
<dbReference type="InterPro" id="IPR042110">
    <property type="entry name" value="Adenylosuccinate_synth_dom2"/>
</dbReference>
<keyword evidence="5 7" id="KW-0460">Magnesium</keyword>
<dbReference type="PANTHER" id="PTHR11846:SF0">
    <property type="entry name" value="ADENYLOSUCCINATE SYNTHETASE"/>
    <property type="match status" value="1"/>
</dbReference>
<dbReference type="PROSITE" id="PS01266">
    <property type="entry name" value="ADENYLOSUCCIN_SYN_1"/>
    <property type="match status" value="1"/>
</dbReference>
<dbReference type="Gene3D" id="1.10.300.10">
    <property type="entry name" value="Adenylosuccinate Synthetase, subunit A, domain 2"/>
    <property type="match status" value="1"/>
</dbReference>
<comment type="similarity">
    <text evidence="7 8">Belongs to the adenylosuccinate synthetase family.</text>
</comment>
<dbReference type="InterPro" id="IPR001114">
    <property type="entry name" value="Adenylosuccinate_synthetase"/>
</dbReference>
<evidence type="ECO:0000256" key="7">
    <source>
        <dbReference type="HAMAP-Rule" id="MF_00011"/>
    </source>
</evidence>
<dbReference type="InterPro" id="IPR027417">
    <property type="entry name" value="P-loop_NTPase"/>
</dbReference>
<dbReference type="GO" id="GO:0046040">
    <property type="term" value="P:IMP metabolic process"/>
    <property type="evidence" value="ECO:0007669"/>
    <property type="project" value="TreeGrafter"/>
</dbReference>
<dbReference type="HAMAP" id="MF_00011">
    <property type="entry name" value="Adenylosucc_synth"/>
    <property type="match status" value="1"/>
</dbReference>
<dbReference type="PANTHER" id="PTHR11846">
    <property type="entry name" value="ADENYLOSUCCINATE SYNTHETASE"/>
    <property type="match status" value="1"/>
</dbReference>
<dbReference type="InterPro" id="IPR042111">
    <property type="entry name" value="Adenylosuccinate_synth_dom3"/>
</dbReference>
<feature type="binding site" description="in other chain" evidence="7">
    <location>
        <position position="364"/>
    </location>
    <ligand>
        <name>IMP</name>
        <dbReference type="ChEBI" id="CHEBI:58053"/>
        <note>ligand shared between dimeric partners</note>
    </ligand>
</feature>
<evidence type="ECO:0000256" key="6">
    <source>
        <dbReference type="ARBA" id="ARBA00023134"/>
    </source>
</evidence>
<evidence type="ECO:0000313" key="9">
    <source>
        <dbReference type="EMBL" id="MCA9376509.1"/>
    </source>
</evidence>
<evidence type="ECO:0000256" key="4">
    <source>
        <dbReference type="ARBA" id="ARBA00022755"/>
    </source>
</evidence>
<reference evidence="9" key="1">
    <citation type="submission" date="2020-04" db="EMBL/GenBank/DDBJ databases">
        <authorList>
            <person name="Zhang T."/>
        </authorList>
    </citation>
    <scope>NUCLEOTIDE SEQUENCE</scope>
    <source>
        <strain evidence="9">HKST-UBA17</strain>
    </source>
</reference>
<dbReference type="GO" id="GO:0005737">
    <property type="term" value="C:cytoplasm"/>
    <property type="evidence" value="ECO:0007669"/>
    <property type="project" value="UniProtKB-SubCell"/>
</dbReference>
<feature type="binding site" evidence="7">
    <location>
        <begin position="474"/>
        <end position="476"/>
    </location>
    <ligand>
        <name>GTP</name>
        <dbReference type="ChEBI" id="CHEBI:37565"/>
    </ligand>
</feature>
<dbReference type="Gene3D" id="3.90.170.10">
    <property type="entry name" value="Adenylosuccinate Synthetase, subunit A, domain 3"/>
    <property type="match status" value="1"/>
</dbReference>
<evidence type="ECO:0000256" key="2">
    <source>
        <dbReference type="ARBA" id="ARBA00022723"/>
    </source>
</evidence>
<feature type="binding site" evidence="7">
    <location>
        <begin position="44"/>
        <end position="50"/>
    </location>
    <ligand>
        <name>GTP</name>
        <dbReference type="ChEBI" id="CHEBI:37565"/>
    </ligand>
</feature>
<feature type="binding site" description="in other chain" evidence="7">
    <location>
        <position position="298"/>
    </location>
    <ligand>
        <name>IMP</name>
        <dbReference type="ChEBI" id="CHEBI:58053"/>
        <note>ligand shared between dimeric partners</note>
    </ligand>
</feature>
<dbReference type="InterPro" id="IPR018220">
    <property type="entry name" value="Adenylosuccin_syn_GTP-bd"/>
</dbReference>
<evidence type="ECO:0000313" key="10">
    <source>
        <dbReference type="Proteomes" id="UP000741282"/>
    </source>
</evidence>
<keyword evidence="4 7" id="KW-0658">Purine biosynthesis</keyword>
<organism evidence="9 10">
    <name type="scientific">Candidatus Dojkabacteria bacterium</name>
    <dbReference type="NCBI Taxonomy" id="2099670"/>
    <lineage>
        <taxon>Bacteria</taxon>
        <taxon>Candidatus Dojkabacteria</taxon>
    </lineage>
</organism>
<feature type="binding site" description="in other chain" evidence="7">
    <location>
        <position position="166"/>
    </location>
    <ligand>
        <name>IMP</name>
        <dbReference type="ChEBI" id="CHEBI:58053"/>
        <note>ligand shared between dimeric partners</note>
    </ligand>
</feature>
<keyword evidence="1 7" id="KW-0436">Ligase</keyword>
<accession>A0A955I1U1</accession>
<feature type="active site" description="Proton donor" evidence="7">
    <location>
        <position position="79"/>
    </location>
</feature>
<evidence type="ECO:0000256" key="8">
    <source>
        <dbReference type="RuleBase" id="RU000520"/>
    </source>
</evidence>
<dbReference type="EMBL" id="JAGQLN010000003">
    <property type="protein sequence ID" value="MCA9376509.1"/>
    <property type="molecule type" value="Genomic_DNA"/>
</dbReference>
<comment type="pathway">
    <text evidence="7 8">Purine metabolism; AMP biosynthesis via de novo pathway; AMP from IMP: step 1/2.</text>
</comment>
<feature type="binding site" evidence="7">
    <location>
        <position position="180"/>
    </location>
    <ligand>
        <name>IMP</name>
        <dbReference type="ChEBI" id="CHEBI:58053"/>
        <note>ligand shared between dimeric partners</note>
    </ligand>
</feature>
<dbReference type="EC" id="6.3.4.4" evidence="7 8"/>
<feature type="binding site" evidence="7">
    <location>
        <position position="78"/>
    </location>
    <ligand>
        <name>Mg(2+)</name>
        <dbReference type="ChEBI" id="CHEBI:18420"/>
    </ligand>
</feature>
<sequence>MFHKSSYFGSILNKVTPSQSLVDKAPVISRSDRQMIAVIGAQLGDEGKGRIIDNKLNNLSSEHDEFYVIRSQGGSNAGHTVQIGDRRIGLHQIPSAVFHQEAKLILDFGMVIHPEDLLVEIDLVEQMGTSLADRIFLSQDAMLCTDVERAKEVLNRVINGKAKGGTGRGMSPTTAMRYEKLGLVIQDLVSENWREILTKHYQRFDKLFTVYGEELSETEVPDFKRTKATGKSHDRKVGRLEDYLDRLENVRENLTSKKIVVDTFALDRAIYMETTPVLFEMAQAVGLSPAFGTRPDTTSTETSSIGITLGTRVFPVSEISERIGVMKATYMSSVGARVMPTNLEDDWAEWVREFAHEYGTTTGRPRDICAIDLPFLDYNVHVGGINQLAMTHLDVSRKNDKIRVCIGYKRDGEEVYYKPDLDYLKGLEPIYVELQGWDSDECSSAKDFESLPNEAKKYVNFIESAIGVPVTMLTTGPDRHSLIER</sequence>
<proteinExistence type="inferred from homology"/>
<dbReference type="GO" id="GO:0000287">
    <property type="term" value="F:magnesium ion binding"/>
    <property type="evidence" value="ECO:0007669"/>
    <property type="project" value="UniProtKB-UniRule"/>
</dbReference>
<dbReference type="InterPro" id="IPR042109">
    <property type="entry name" value="Adenylosuccinate_synth_dom1"/>
</dbReference>
<protein>
    <recommendedName>
        <fullName evidence="7 8">Adenylosuccinate synthetase</fullName>
        <shortName evidence="7">AMPSase</shortName>
        <shortName evidence="7">AdSS</shortName>
        <ecNumber evidence="7 8">6.3.4.4</ecNumber>
    </recommendedName>
    <alternativeName>
        <fullName evidence="7">IMP--aspartate ligase</fullName>
    </alternativeName>
</protein>
<feature type="binding site" description="in other chain" evidence="7">
    <location>
        <begin position="76"/>
        <end position="79"/>
    </location>
    <ligand>
        <name>IMP</name>
        <dbReference type="ChEBI" id="CHEBI:58053"/>
        <note>ligand shared between dimeric partners</note>
    </ligand>
</feature>
<feature type="binding site" evidence="7">
    <location>
        <position position="45"/>
    </location>
    <ligand>
        <name>Mg(2+)</name>
        <dbReference type="ChEBI" id="CHEBI:18420"/>
    </ligand>
</feature>
<comment type="catalytic activity">
    <reaction evidence="7 8">
        <text>IMP + L-aspartate + GTP = N(6)-(1,2-dicarboxyethyl)-AMP + GDP + phosphate + 2 H(+)</text>
        <dbReference type="Rhea" id="RHEA:15753"/>
        <dbReference type="ChEBI" id="CHEBI:15378"/>
        <dbReference type="ChEBI" id="CHEBI:29991"/>
        <dbReference type="ChEBI" id="CHEBI:37565"/>
        <dbReference type="ChEBI" id="CHEBI:43474"/>
        <dbReference type="ChEBI" id="CHEBI:57567"/>
        <dbReference type="ChEBI" id="CHEBI:58053"/>
        <dbReference type="ChEBI" id="CHEBI:58189"/>
        <dbReference type="EC" id="6.3.4.4"/>
    </reaction>
</comment>
<dbReference type="SMART" id="SM00788">
    <property type="entry name" value="Adenylsucc_synt"/>
    <property type="match status" value="1"/>
</dbReference>
<dbReference type="Proteomes" id="UP000741282">
    <property type="component" value="Unassembled WGS sequence"/>
</dbReference>
<reference evidence="9" key="2">
    <citation type="journal article" date="2021" name="Microbiome">
        <title>Successional dynamics and alternative stable states in a saline activated sludge microbial community over 9 years.</title>
        <authorList>
            <person name="Wang Y."/>
            <person name="Ye J."/>
            <person name="Ju F."/>
            <person name="Liu L."/>
            <person name="Boyd J.A."/>
            <person name="Deng Y."/>
            <person name="Parks D.H."/>
            <person name="Jiang X."/>
            <person name="Yin X."/>
            <person name="Woodcroft B.J."/>
            <person name="Tyson G.W."/>
            <person name="Hugenholtz P."/>
            <person name="Polz M.F."/>
            <person name="Zhang T."/>
        </authorList>
    </citation>
    <scope>NUCLEOTIDE SEQUENCE</scope>
    <source>
        <strain evidence="9">HKST-UBA17</strain>
    </source>
</reference>
<dbReference type="GO" id="GO:0004019">
    <property type="term" value="F:adenylosuccinate synthase activity"/>
    <property type="evidence" value="ECO:0007669"/>
    <property type="project" value="UniProtKB-UniRule"/>
</dbReference>
<feature type="binding site" description="in other chain" evidence="7">
    <location>
        <position position="283"/>
    </location>
    <ligand>
        <name>IMP</name>
        <dbReference type="ChEBI" id="CHEBI:58053"/>
        <note>ligand shared between dimeric partners</note>
    </ligand>
</feature>
<feature type="binding site" evidence="7">
    <location>
        <begin position="360"/>
        <end position="366"/>
    </location>
    <ligand>
        <name>substrate</name>
    </ligand>
</feature>
<feature type="binding site" evidence="7">
    <location>
        <begin position="78"/>
        <end position="80"/>
    </location>
    <ligand>
        <name>GTP</name>
        <dbReference type="ChEBI" id="CHEBI:37565"/>
    </ligand>
</feature>
<dbReference type="GO" id="GO:0005525">
    <property type="term" value="F:GTP binding"/>
    <property type="evidence" value="ECO:0007669"/>
    <property type="project" value="UniProtKB-UniRule"/>
</dbReference>
<dbReference type="Pfam" id="PF00709">
    <property type="entry name" value="Adenylsucc_synt"/>
    <property type="match status" value="1"/>
</dbReference>
<name>A0A955I1U1_9BACT</name>